<comment type="caution">
    <text evidence="1">The sequence shown here is derived from an EMBL/GenBank/DDBJ whole genome shotgun (WGS) entry which is preliminary data.</text>
</comment>
<accession>A0A8H7V8G3</accession>
<protein>
    <submittedName>
        <fullName evidence="1">Uncharacterized protein</fullName>
    </submittedName>
</protein>
<reference evidence="1" key="1">
    <citation type="submission" date="2020-12" db="EMBL/GenBank/DDBJ databases">
        <title>Metabolic potential, ecology and presence of endohyphal bacteria is reflected in genomic diversity of Mucoromycotina.</title>
        <authorList>
            <person name="Muszewska A."/>
            <person name="Okrasinska A."/>
            <person name="Steczkiewicz K."/>
            <person name="Drgas O."/>
            <person name="Orlowska M."/>
            <person name="Perlinska-Lenart U."/>
            <person name="Aleksandrzak-Piekarczyk T."/>
            <person name="Szatraj K."/>
            <person name="Zielenkiewicz U."/>
            <person name="Pilsyk S."/>
            <person name="Malc E."/>
            <person name="Mieczkowski P."/>
            <person name="Kruszewska J.S."/>
            <person name="Biernat P."/>
            <person name="Pawlowska J."/>
        </authorList>
    </citation>
    <scope>NUCLEOTIDE SEQUENCE</scope>
    <source>
        <strain evidence="1">WA0000017839</strain>
    </source>
</reference>
<dbReference type="Proteomes" id="UP000603453">
    <property type="component" value="Unassembled WGS sequence"/>
</dbReference>
<evidence type="ECO:0000313" key="2">
    <source>
        <dbReference type="Proteomes" id="UP000603453"/>
    </source>
</evidence>
<dbReference type="EMBL" id="JAEPRD010000002">
    <property type="protein sequence ID" value="KAG2214026.1"/>
    <property type="molecule type" value="Genomic_DNA"/>
</dbReference>
<keyword evidence="2" id="KW-1185">Reference proteome</keyword>
<gene>
    <name evidence="1" type="ORF">INT47_001297</name>
</gene>
<proteinExistence type="predicted"/>
<sequence>MIQICDNQCDVTNLNLGDIGLYCIDEFLDLTLPLSPAEFAEDSPSWFQKLFTLRSMVFNPIHLIDEREDKKSDTSHFSRLPKQQDEKISYSTWIRGSFYPPTSQDNSLYISQDLYDIPAESSKKKE</sequence>
<organism evidence="1 2">
    <name type="scientific">Mucor saturninus</name>
    <dbReference type="NCBI Taxonomy" id="64648"/>
    <lineage>
        <taxon>Eukaryota</taxon>
        <taxon>Fungi</taxon>
        <taxon>Fungi incertae sedis</taxon>
        <taxon>Mucoromycota</taxon>
        <taxon>Mucoromycotina</taxon>
        <taxon>Mucoromycetes</taxon>
        <taxon>Mucorales</taxon>
        <taxon>Mucorineae</taxon>
        <taxon>Mucoraceae</taxon>
        <taxon>Mucor</taxon>
    </lineage>
</organism>
<name>A0A8H7V8G3_9FUNG</name>
<dbReference type="AlphaFoldDB" id="A0A8H7V8G3"/>
<evidence type="ECO:0000313" key="1">
    <source>
        <dbReference type="EMBL" id="KAG2214026.1"/>
    </source>
</evidence>